<dbReference type="Pfam" id="PF13693">
    <property type="entry name" value="HTH_35"/>
    <property type="match status" value="1"/>
</dbReference>
<comment type="similarity">
    <text evidence="1">Belongs to the ner transcriptional regulatory family.</text>
</comment>
<protein>
    <submittedName>
        <fullName evidence="6">Helix-turn-helix domain-containing protein</fullName>
    </submittedName>
</protein>
<dbReference type="PROSITE" id="PS50943">
    <property type="entry name" value="HTH_CROC1"/>
    <property type="match status" value="1"/>
</dbReference>
<keyword evidence="7" id="KW-1185">Reference proteome</keyword>
<evidence type="ECO:0000256" key="3">
    <source>
        <dbReference type="ARBA" id="ARBA00023125"/>
    </source>
</evidence>
<proteinExistence type="inferred from homology"/>
<evidence type="ECO:0000256" key="1">
    <source>
        <dbReference type="ARBA" id="ARBA00006157"/>
    </source>
</evidence>
<dbReference type="EMBL" id="JBEWZI010000027">
    <property type="protein sequence ID" value="MET7016080.1"/>
    <property type="molecule type" value="Genomic_DNA"/>
</dbReference>
<reference evidence="6 7" key="1">
    <citation type="submission" date="2024-07" db="EMBL/GenBank/DDBJ databases">
        <title>Uliginosibacterium flavum JJ3220;KACC:17644.</title>
        <authorList>
            <person name="Kim M.K."/>
        </authorList>
    </citation>
    <scope>NUCLEOTIDE SEQUENCE [LARGE SCALE GENOMIC DNA]</scope>
    <source>
        <strain evidence="6 7">KACC:17644</strain>
    </source>
</reference>
<organism evidence="6 7">
    <name type="scientific">Uliginosibacterium flavum</name>
    <dbReference type="NCBI Taxonomy" id="1396831"/>
    <lineage>
        <taxon>Bacteria</taxon>
        <taxon>Pseudomonadati</taxon>
        <taxon>Pseudomonadota</taxon>
        <taxon>Betaproteobacteria</taxon>
        <taxon>Rhodocyclales</taxon>
        <taxon>Zoogloeaceae</taxon>
        <taxon>Uliginosibacterium</taxon>
    </lineage>
</organism>
<evidence type="ECO:0000256" key="2">
    <source>
        <dbReference type="ARBA" id="ARBA00023015"/>
    </source>
</evidence>
<dbReference type="RefSeq" id="WP_354602538.1">
    <property type="nucleotide sequence ID" value="NZ_JBEWZI010000027.1"/>
</dbReference>
<dbReference type="InterPro" id="IPR038722">
    <property type="entry name" value="Ner_HTH_dom"/>
</dbReference>
<evidence type="ECO:0000313" key="7">
    <source>
        <dbReference type="Proteomes" id="UP001549691"/>
    </source>
</evidence>
<dbReference type="InterPro" id="IPR010982">
    <property type="entry name" value="Lambda_DNA-bd_dom_sf"/>
</dbReference>
<keyword evidence="4" id="KW-0804">Transcription</keyword>
<accession>A0ABV2TRB1</accession>
<dbReference type="Gene3D" id="1.10.260.40">
    <property type="entry name" value="lambda repressor-like DNA-binding domains"/>
    <property type="match status" value="1"/>
</dbReference>
<feature type="domain" description="HTH cro/C1-type" evidence="5">
    <location>
        <begin position="6"/>
        <end position="59"/>
    </location>
</feature>
<dbReference type="SUPFAM" id="SSF47413">
    <property type="entry name" value="lambda repressor-like DNA-binding domains"/>
    <property type="match status" value="1"/>
</dbReference>
<keyword evidence="3" id="KW-0238">DNA-binding</keyword>
<comment type="caution">
    <text evidence="6">The sequence shown here is derived from an EMBL/GenBank/DDBJ whole genome shotgun (WGS) entry which is preliminary data.</text>
</comment>
<gene>
    <name evidence="6" type="ORF">ABXR19_17985</name>
</gene>
<evidence type="ECO:0000256" key="4">
    <source>
        <dbReference type="ARBA" id="ARBA00023163"/>
    </source>
</evidence>
<dbReference type="InterPro" id="IPR001387">
    <property type="entry name" value="Cro/C1-type_HTH"/>
</dbReference>
<evidence type="ECO:0000259" key="5">
    <source>
        <dbReference type="PROSITE" id="PS50943"/>
    </source>
</evidence>
<dbReference type="CDD" id="cd00093">
    <property type="entry name" value="HTH_XRE"/>
    <property type="match status" value="1"/>
</dbReference>
<evidence type="ECO:0000313" key="6">
    <source>
        <dbReference type="EMBL" id="MET7016080.1"/>
    </source>
</evidence>
<sequence>MDAVEINYRLRRAGKTQAALARELGVSQGVVNNVIHNRVTCYGVAVEIAQILKESVQTLWPGRYEFRPRARRPKAEADVPPPTTA</sequence>
<name>A0ABV2TRB1_9RHOO</name>
<keyword evidence="2" id="KW-0805">Transcription regulation</keyword>
<dbReference type="Proteomes" id="UP001549691">
    <property type="component" value="Unassembled WGS sequence"/>
</dbReference>